<reference evidence="3" key="2">
    <citation type="submission" date="2019-09" db="UniProtKB">
        <authorList>
            <consortium name="WormBaseParasite"/>
        </authorList>
    </citation>
    <scope>IDENTIFICATION</scope>
</reference>
<evidence type="ECO:0000313" key="2">
    <source>
        <dbReference type="Proteomes" id="UP000050761"/>
    </source>
</evidence>
<keyword evidence="2" id="KW-1185">Reference proteome</keyword>
<dbReference type="OrthoDB" id="424543at2759"/>
<name>A0A183FVA1_HELPZ</name>
<sequence>MASARCGSEDAQMECGWTRRETMRNKDVRAVVKTAPIQLKMREQHLRWYGNILRRPEDHRMKLALNCEAPKKRPRGVPRKRWKDVIKKDLAEIGTTPHDALDKMRWRQITRIARTLLLRGTKRLGKEGEESYLCYSSIHDEAHAKNAVHVARLPCRSSENSECRESWLQTLYKPLT</sequence>
<reference evidence="1 2" key="1">
    <citation type="submission" date="2018-11" db="EMBL/GenBank/DDBJ databases">
        <authorList>
            <consortium name="Pathogen Informatics"/>
        </authorList>
    </citation>
    <scope>NUCLEOTIDE SEQUENCE [LARGE SCALE GENOMIC DNA]</scope>
</reference>
<dbReference type="Proteomes" id="UP000050761">
    <property type="component" value="Unassembled WGS sequence"/>
</dbReference>
<protein>
    <submittedName>
        <fullName evidence="3">Reverse transcriptase</fullName>
    </submittedName>
</protein>
<proteinExistence type="predicted"/>
<organism evidence="2 3">
    <name type="scientific">Heligmosomoides polygyrus</name>
    <name type="common">Parasitic roundworm</name>
    <dbReference type="NCBI Taxonomy" id="6339"/>
    <lineage>
        <taxon>Eukaryota</taxon>
        <taxon>Metazoa</taxon>
        <taxon>Ecdysozoa</taxon>
        <taxon>Nematoda</taxon>
        <taxon>Chromadorea</taxon>
        <taxon>Rhabditida</taxon>
        <taxon>Rhabditina</taxon>
        <taxon>Rhabditomorpha</taxon>
        <taxon>Strongyloidea</taxon>
        <taxon>Heligmosomidae</taxon>
        <taxon>Heligmosomoides</taxon>
    </lineage>
</organism>
<evidence type="ECO:0000313" key="1">
    <source>
        <dbReference type="EMBL" id="VDO91319.1"/>
    </source>
</evidence>
<accession>A0A183FVA1</accession>
<gene>
    <name evidence="1" type="ORF">HPBE_LOCUS12214</name>
</gene>
<dbReference type="EMBL" id="UZAH01027401">
    <property type="protein sequence ID" value="VDO91319.1"/>
    <property type="molecule type" value="Genomic_DNA"/>
</dbReference>
<dbReference type="AlphaFoldDB" id="A0A183FVA1"/>
<accession>A0A3P7ZLT6</accession>
<dbReference type="WBParaSite" id="HPBE_0001221301-mRNA-1">
    <property type="protein sequence ID" value="HPBE_0001221301-mRNA-1"/>
    <property type="gene ID" value="HPBE_0001221301"/>
</dbReference>
<evidence type="ECO:0000313" key="3">
    <source>
        <dbReference type="WBParaSite" id="HPBE_0001221301-mRNA-1"/>
    </source>
</evidence>